<accession>A0ABD1VHU4</accession>
<protein>
    <submittedName>
        <fullName evidence="2">Uncharacterized protein</fullName>
    </submittedName>
</protein>
<comment type="caution">
    <text evidence="2">The sequence shown here is derived from an EMBL/GenBank/DDBJ whole genome shotgun (WGS) entry which is preliminary data.</text>
</comment>
<evidence type="ECO:0000313" key="2">
    <source>
        <dbReference type="EMBL" id="KAL2536193.1"/>
    </source>
</evidence>
<feature type="region of interest" description="Disordered" evidence="1">
    <location>
        <begin position="1"/>
        <end position="81"/>
    </location>
</feature>
<feature type="compositionally biased region" description="Basic and acidic residues" evidence="1">
    <location>
        <begin position="1"/>
        <end position="52"/>
    </location>
</feature>
<dbReference type="Proteomes" id="UP001604277">
    <property type="component" value="Unassembled WGS sequence"/>
</dbReference>
<reference evidence="3" key="1">
    <citation type="submission" date="2024-07" db="EMBL/GenBank/DDBJ databases">
        <title>Two chromosome-level genome assemblies of Korean endemic species Abeliophyllum distichum and Forsythia ovata (Oleaceae).</title>
        <authorList>
            <person name="Jang H."/>
        </authorList>
    </citation>
    <scope>NUCLEOTIDE SEQUENCE [LARGE SCALE GENOMIC DNA]</scope>
</reference>
<feature type="compositionally biased region" description="Basic and acidic residues" evidence="1">
    <location>
        <begin position="142"/>
        <end position="158"/>
    </location>
</feature>
<feature type="compositionally biased region" description="Basic and acidic residues" evidence="1">
    <location>
        <begin position="64"/>
        <end position="79"/>
    </location>
</feature>
<dbReference type="AlphaFoldDB" id="A0ABD1VHU4"/>
<proteinExistence type="predicted"/>
<gene>
    <name evidence="2" type="ORF">Fot_17584</name>
</gene>
<evidence type="ECO:0000313" key="3">
    <source>
        <dbReference type="Proteomes" id="UP001604277"/>
    </source>
</evidence>
<name>A0ABD1VHU4_9LAMI</name>
<keyword evidence="3" id="KW-1185">Reference proteome</keyword>
<evidence type="ECO:0000256" key="1">
    <source>
        <dbReference type="SAM" id="MobiDB-lite"/>
    </source>
</evidence>
<dbReference type="EMBL" id="JBFOLJ010000005">
    <property type="protein sequence ID" value="KAL2536193.1"/>
    <property type="molecule type" value="Genomic_DNA"/>
</dbReference>
<sequence>MKSLSVDEHGDGEEARGEDAKDLSVDEHGDGEEAHGEYAKEYGDHGGVDEHGGSCGRPSARGDGGGRDDNDDRRIGGWERKKRIYMTKEKTSCTKKNCKLPHLSTNLCRTTLFAGTLFPMDKTPVIKTILSAHECGDGEDAQMPKEQGDHVGKGKHDE</sequence>
<feature type="region of interest" description="Disordered" evidence="1">
    <location>
        <begin position="136"/>
        <end position="158"/>
    </location>
</feature>
<organism evidence="2 3">
    <name type="scientific">Forsythia ovata</name>
    <dbReference type="NCBI Taxonomy" id="205694"/>
    <lineage>
        <taxon>Eukaryota</taxon>
        <taxon>Viridiplantae</taxon>
        <taxon>Streptophyta</taxon>
        <taxon>Embryophyta</taxon>
        <taxon>Tracheophyta</taxon>
        <taxon>Spermatophyta</taxon>
        <taxon>Magnoliopsida</taxon>
        <taxon>eudicotyledons</taxon>
        <taxon>Gunneridae</taxon>
        <taxon>Pentapetalae</taxon>
        <taxon>asterids</taxon>
        <taxon>lamiids</taxon>
        <taxon>Lamiales</taxon>
        <taxon>Oleaceae</taxon>
        <taxon>Forsythieae</taxon>
        <taxon>Forsythia</taxon>
    </lineage>
</organism>